<evidence type="ECO:0000256" key="12">
    <source>
        <dbReference type="RuleBase" id="RU003784"/>
    </source>
</evidence>
<comment type="catalytic activity">
    <reaction evidence="10 11">
        <text>adenosine(37) in tRNA + dimethylallyl diphosphate = N(6)-dimethylallyladenosine(37) in tRNA + diphosphate</text>
        <dbReference type="Rhea" id="RHEA:26482"/>
        <dbReference type="Rhea" id="RHEA-COMP:10162"/>
        <dbReference type="Rhea" id="RHEA-COMP:10375"/>
        <dbReference type="ChEBI" id="CHEBI:33019"/>
        <dbReference type="ChEBI" id="CHEBI:57623"/>
        <dbReference type="ChEBI" id="CHEBI:74411"/>
        <dbReference type="ChEBI" id="CHEBI:74415"/>
        <dbReference type="EC" id="2.5.1.75"/>
    </reaction>
</comment>
<dbReference type="SMART" id="SM00729">
    <property type="entry name" value="Elp3"/>
    <property type="match status" value="1"/>
</dbReference>
<evidence type="ECO:0000256" key="4">
    <source>
        <dbReference type="ARBA" id="ARBA00022485"/>
    </source>
</evidence>
<keyword evidence="9" id="KW-0411">Iron-sulfur</keyword>
<dbReference type="Pfam" id="PF00919">
    <property type="entry name" value="UPF0004"/>
    <property type="match status" value="1"/>
</dbReference>
<evidence type="ECO:0000256" key="7">
    <source>
        <dbReference type="ARBA" id="ARBA00022723"/>
    </source>
</evidence>
<comment type="cofactor">
    <cofactor evidence="1">
        <name>[4Fe-4S] cluster</name>
        <dbReference type="ChEBI" id="CHEBI:49883"/>
    </cofactor>
</comment>
<sequence>MTKKYFILVWGCQMNSADAEKVEAILSQLGYRKTAEEKSADLIVAVACSIRQSAINRLYGQACNWQKRRKQGRLLTILTGCVLPKDKNKLAKIFDLVLEVKDINLIPQELTKLKILNIKDYFHINPRRQSNFQAYVPIMTGCNNFCSYCVVPYVRGQEISRPAKEIIKECRDLIKSGYKEITLLGQNVNSYHSNLPLPAGEMARSDRGGGRSQLWDFPELLKTIDKIPGDYWLRFLTSHPKDLSDQLIEVMAQGQHLTPYLHLAVQSGDNGILKKMNRHYTVKYFKSLVKKAKQARPELMISTDAIVGFPTETKKQFQQTVKLFKAIGFDMAYIAKYSPRPQTSAAKMIDDIPLAEKIRRQKALNDILEKTALKNNKKLLGQTVRVLVENYKNGQVSGKTATFKTVIFTGAKSLVGRFVEVKITQAGSWTLKGELIESNQSPTPKLIVILGPTATGKTKMAAKLAAKFNGEIVSADSRQIYQGLDIGTGKDLDDYVVKTKKPKSQKAKKQKIKYHLIDIVNPKHEFNVAQYQKLAYQAIDDILKRGKIPFLVGGTGLYIEAVIKGYQFPPVKNPKSKIKSLREKLNKSTLAQLLLQLKKIDPVIYQIIDRKNRRRVQRALEIYFLTGRPKSKQLAFKKPAYDILLLGLYPVKLRLKYTYTQNGKIFNRVNFPLEKIYQKIDTRLKKRLGEGMIEEVKRLKSRGVSYKRLDDLGLEYRYLARYLKGDIDYQTLVNDLKNAIHHFAKRQLTWFKRNRDISWLENYQIAEKKIKKFLNN</sequence>
<dbReference type="GO" id="GO:0005829">
    <property type="term" value="C:cytosol"/>
    <property type="evidence" value="ECO:0007669"/>
    <property type="project" value="TreeGrafter"/>
</dbReference>
<dbReference type="InterPro" id="IPR007197">
    <property type="entry name" value="rSAM"/>
</dbReference>
<dbReference type="PANTHER" id="PTHR43020:SF2">
    <property type="entry name" value="MITOCHONDRIAL TRNA METHYLTHIOTRANSFERASE CDK5RAP1"/>
    <property type="match status" value="1"/>
</dbReference>
<protein>
    <recommendedName>
        <fullName evidence="10">tRNA dimethylallyltransferase</fullName>
        <ecNumber evidence="10">2.5.1.75</ecNumber>
    </recommendedName>
    <alternativeName>
        <fullName evidence="10">Dimethylallyl diphosphate:tRNA dimethylallyltransferase</fullName>
        <shortName evidence="10">DMAPP:tRNA dimethylallyltransferase</shortName>
        <shortName evidence="10">DMATase</shortName>
    </alternativeName>
    <alternativeName>
        <fullName evidence="10">Isopentenyl-diphosphate:tRNA isopentenyltransferase</fullName>
        <shortName evidence="10">IPP transferase</shortName>
        <shortName evidence="10">IPPT</shortName>
        <shortName evidence="10">IPTase</shortName>
    </alternativeName>
</protein>
<evidence type="ECO:0000256" key="13">
    <source>
        <dbReference type="RuleBase" id="RU003785"/>
    </source>
</evidence>
<evidence type="ECO:0000256" key="9">
    <source>
        <dbReference type="ARBA" id="ARBA00023014"/>
    </source>
</evidence>
<dbReference type="EC" id="2.5.1.75" evidence="10"/>
<dbReference type="InterPro" id="IPR020612">
    <property type="entry name" value="Methylthiotransferase_CS"/>
</dbReference>
<feature type="domain" description="Radical SAM core" evidence="16">
    <location>
        <begin position="128"/>
        <end position="374"/>
    </location>
</feature>
<dbReference type="Gene3D" id="3.40.50.300">
    <property type="entry name" value="P-loop containing nucleotide triphosphate hydrolases"/>
    <property type="match status" value="1"/>
</dbReference>
<keyword evidence="6" id="KW-0949">S-adenosyl-L-methionine</keyword>
<dbReference type="PROSITE" id="PS51918">
    <property type="entry name" value="RADICAL_SAM"/>
    <property type="match status" value="1"/>
</dbReference>
<dbReference type="InterPro" id="IPR002792">
    <property type="entry name" value="TRAM_dom"/>
</dbReference>
<comment type="caution">
    <text evidence="10">Lacks conserved residue(s) required for the propagation of feature annotation.</text>
</comment>
<evidence type="ECO:0000259" key="14">
    <source>
        <dbReference type="PROSITE" id="PS50926"/>
    </source>
</evidence>
<keyword evidence="5 10" id="KW-0808">Transferase</keyword>
<feature type="site" description="Interaction with substrate tRNA" evidence="10">
    <location>
        <position position="555"/>
    </location>
</feature>
<evidence type="ECO:0000313" key="18">
    <source>
        <dbReference type="Proteomes" id="UP000177376"/>
    </source>
</evidence>
<name>A0A1G1YL29_9BACT</name>
<dbReference type="SFLD" id="SFLDG01082">
    <property type="entry name" value="B12-binding_domain_containing"/>
    <property type="match status" value="1"/>
</dbReference>
<evidence type="ECO:0000256" key="11">
    <source>
        <dbReference type="RuleBase" id="RU003783"/>
    </source>
</evidence>
<dbReference type="GO" id="GO:0005524">
    <property type="term" value="F:ATP binding"/>
    <property type="evidence" value="ECO:0007669"/>
    <property type="project" value="UniProtKB-UniRule"/>
</dbReference>
<evidence type="ECO:0000256" key="1">
    <source>
        <dbReference type="ARBA" id="ARBA00001966"/>
    </source>
</evidence>
<organism evidence="17 18">
    <name type="scientific">Candidatus Buchananbacteria bacterium RIFCSPLOWO2_01_FULL_39_33</name>
    <dbReference type="NCBI Taxonomy" id="1797543"/>
    <lineage>
        <taxon>Bacteria</taxon>
        <taxon>Candidatus Buchananiibacteriota</taxon>
    </lineage>
</organism>
<gene>
    <name evidence="10" type="primary">miaA</name>
    <name evidence="17" type="ORF">A3A02_02815</name>
</gene>
<dbReference type="PROSITE" id="PS50926">
    <property type="entry name" value="TRAM"/>
    <property type="match status" value="1"/>
</dbReference>
<evidence type="ECO:0000259" key="15">
    <source>
        <dbReference type="PROSITE" id="PS51449"/>
    </source>
</evidence>
<comment type="caution">
    <text evidence="17">The sequence shown here is derived from an EMBL/GenBank/DDBJ whole genome shotgun (WGS) entry which is preliminary data.</text>
</comment>
<evidence type="ECO:0000256" key="2">
    <source>
        <dbReference type="ARBA" id="ARBA00003213"/>
    </source>
</evidence>
<dbReference type="Proteomes" id="UP000177376">
    <property type="component" value="Unassembled WGS sequence"/>
</dbReference>
<dbReference type="EMBL" id="MHIM01000020">
    <property type="protein sequence ID" value="OGY52390.1"/>
    <property type="molecule type" value="Genomic_DNA"/>
</dbReference>
<dbReference type="SFLD" id="SFLDG01061">
    <property type="entry name" value="methylthiotransferase"/>
    <property type="match status" value="1"/>
</dbReference>
<keyword evidence="8" id="KW-0408">Iron</keyword>
<dbReference type="Gene3D" id="3.40.50.12160">
    <property type="entry name" value="Methylthiotransferase, N-terminal domain"/>
    <property type="match status" value="1"/>
</dbReference>
<dbReference type="NCBIfam" id="TIGR01574">
    <property type="entry name" value="miaB-methiolase"/>
    <property type="match status" value="1"/>
</dbReference>
<dbReference type="InterPro" id="IPR013848">
    <property type="entry name" value="Methylthiotransferase_N"/>
</dbReference>
<dbReference type="GO" id="GO:0052381">
    <property type="term" value="F:tRNA dimethylallyltransferase activity"/>
    <property type="evidence" value="ECO:0007669"/>
    <property type="project" value="UniProtKB-UniRule"/>
</dbReference>
<feature type="domain" description="TRAM" evidence="14">
    <location>
        <begin position="377"/>
        <end position="437"/>
    </location>
</feature>
<evidence type="ECO:0000313" key="17">
    <source>
        <dbReference type="EMBL" id="OGY52390.1"/>
    </source>
</evidence>
<dbReference type="InterPro" id="IPR027417">
    <property type="entry name" value="P-loop_NTPase"/>
</dbReference>
<evidence type="ECO:0000259" key="16">
    <source>
        <dbReference type="PROSITE" id="PS51918"/>
    </source>
</evidence>
<comment type="cofactor">
    <cofactor evidence="10">
        <name>Mg(2+)</name>
        <dbReference type="ChEBI" id="CHEBI:18420"/>
    </cofactor>
</comment>
<dbReference type="PROSITE" id="PS01278">
    <property type="entry name" value="MTTASE_RADICAL"/>
    <property type="match status" value="1"/>
</dbReference>
<dbReference type="SFLD" id="SFLDS00029">
    <property type="entry name" value="Radical_SAM"/>
    <property type="match status" value="1"/>
</dbReference>
<dbReference type="InterPro" id="IPR038135">
    <property type="entry name" value="Methylthiotransferase_N_sf"/>
</dbReference>
<dbReference type="SUPFAM" id="SSF52540">
    <property type="entry name" value="P-loop containing nucleoside triphosphate hydrolases"/>
    <property type="match status" value="1"/>
</dbReference>
<keyword evidence="10 13" id="KW-0067">ATP-binding</keyword>
<dbReference type="NCBIfam" id="TIGR00174">
    <property type="entry name" value="miaA"/>
    <property type="match status" value="1"/>
</dbReference>
<evidence type="ECO:0000256" key="3">
    <source>
        <dbReference type="ARBA" id="ARBA00003234"/>
    </source>
</evidence>
<keyword evidence="10 13" id="KW-0547">Nucleotide-binding</keyword>
<keyword evidence="10" id="KW-0460">Magnesium</keyword>
<keyword evidence="10 11" id="KW-0819">tRNA processing</keyword>
<dbReference type="Pfam" id="PF01938">
    <property type="entry name" value="TRAM"/>
    <property type="match status" value="1"/>
</dbReference>
<reference evidence="17 18" key="1">
    <citation type="journal article" date="2016" name="Nat. Commun.">
        <title>Thousands of microbial genomes shed light on interconnected biogeochemical processes in an aquifer system.</title>
        <authorList>
            <person name="Anantharaman K."/>
            <person name="Brown C.T."/>
            <person name="Hug L.A."/>
            <person name="Sharon I."/>
            <person name="Castelle C.J."/>
            <person name="Probst A.J."/>
            <person name="Thomas B.C."/>
            <person name="Singh A."/>
            <person name="Wilkins M.J."/>
            <person name="Karaoz U."/>
            <person name="Brodie E.L."/>
            <person name="Williams K.H."/>
            <person name="Hubbard S.S."/>
            <person name="Banfield J.F."/>
        </authorList>
    </citation>
    <scope>NUCLEOTIDE SEQUENCE [LARGE SCALE GENOMIC DNA]</scope>
</reference>
<evidence type="ECO:0000256" key="6">
    <source>
        <dbReference type="ARBA" id="ARBA00022691"/>
    </source>
</evidence>
<dbReference type="Pfam" id="PF01715">
    <property type="entry name" value="IPPT"/>
    <property type="match status" value="1"/>
</dbReference>
<feature type="region of interest" description="Interaction with substrate tRNA" evidence="10">
    <location>
        <begin position="476"/>
        <end position="479"/>
    </location>
</feature>
<evidence type="ECO:0000256" key="5">
    <source>
        <dbReference type="ARBA" id="ARBA00022679"/>
    </source>
</evidence>
<dbReference type="SUPFAM" id="SSF102114">
    <property type="entry name" value="Radical SAM enzymes"/>
    <property type="match status" value="1"/>
</dbReference>
<keyword evidence="4" id="KW-0004">4Fe-4S</keyword>
<dbReference type="NCBIfam" id="TIGR00089">
    <property type="entry name" value="MiaB/RimO family radical SAM methylthiotransferase"/>
    <property type="match status" value="1"/>
</dbReference>
<feature type="binding site" evidence="10">
    <location>
        <begin position="451"/>
        <end position="458"/>
    </location>
    <ligand>
        <name>ATP</name>
        <dbReference type="ChEBI" id="CHEBI:30616"/>
    </ligand>
</feature>
<dbReference type="HAMAP" id="MF_00185">
    <property type="entry name" value="IPP_trans"/>
    <property type="match status" value="1"/>
</dbReference>
<dbReference type="FunFam" id="3.80.30.20:FF:000001">
    <property type="entry name" value="tRNA-2-methylthio-N(6)-dimethylallyladenosine synthase 2"/>
    <property type="match status" value="1"/>
</dbReference>
<accession>A0A1G1YL29</accession>
<comment type="subunit">
    <text evidence="10">Monomer.</text>
</comment>
<dbReference type="PROSITE" id="PS51449">
    <property type="entry name" value="MTTASE_N"/>
    <property type="match status" value="1"/>
</dbReference>
<dbReference type="GO" id="GO:0051539">
    <property type="term" value="F:4 iron, 4 sulfur cluster binding"/>
    <property type="evidence" value="ECO:0007669"/>
    <property type="project" value="UniProtKB-KW"/>
</dbReference>
<comment type="function">
    <text evidence="3">Catalyzes the methylthiolation of N6-(dimethylallyl)adenosine (i(6)A), leading to the formation of 2-methylthio-N6-(dimethylallyl)adenosine (ms(2)i(6)A) at position 37 in tRNAs that read codons beginning with uridine.</text>
</comment>
<feature type="site" description="Interaction with substrate tRNA" evidence="10">
    <location>
        <position position="582"/>
    </location>
</feature>
<comment type="similarity">
    <text evidence="10 13">Belongs to the IPP transferase family.</text>
</comment>
<dbReference type="Gene3D" id="1.10.20.140">
    <property type="match status" value="1"/>
</dbReference>
<dbReference type="InterPro" id="IPR058240">
    <property type="entry name" value="rSAM_sf"/>
</dbReference>
<dbReference type="CDD" id="cd01335">
    <property type="entry name" value="Radical_SAM"/>
    <property type="match status" value="1"/>
</dbReference>
<feature type="binding site" evidence="10">
    <location>
        <begin position="453"/>
        <end position="458"/>
    </location>
    <ligand>
        <name>substrate</name>
    </ligand>
</feature>
<dbReference type="InterPro" id="IPR006638">
    <property type="entry name" value="Elp3/MiaA/NifB-like_rSAM"/>
</dbReference>
<proteinExistence type="inferred from homology"/>
<dbReference type="GO" id="GO:0035597">
    <property type="term" value="F:tRNA-2-methylthio-N(6)-dimethylallyladenosine(37) synthase activity"/>
    <property type="evidence" value="ECO:0007669"/>
    <property type="project" value="TreeGrafter"/>
</dbReference>
<dbReference type="GO" id="GO:0046872">
    <property type="term" value="F:metal ion binding"/>
    <property type="evidence" value="ECO:0007669"/>
    <property type="project" value="UniProtKB-KW"/>
</dbReference>
<evidence type="ECO:0000256" key="8">
    <source>
        <dbReference type="ARBA" id="ARBA00023004"/>
    </source>
</evidence>
<dbReference type="Gene3D" id="3.80.30.20">
    <property type="entry name" value="tm_1862 like domain"/>
    <property type="match status" value="1"/>
</dbReference>
<keyword evidence="7" id="KW-0479">Metal-binding</keyword>
<dbReference type="InterPro" id="IPR018022">
    <property type="entry name" value="IPT"/>
</dbReference>
<evidence type="ECO:0000256" key="10">
    <source>
        <dbReference type="HAMAP-Rule" id="MF_00185"/>
    </source>
</evidence>
<dbReference type="AlphaFoldDB" id="A0A1G1YL29"/>
<dbReference type="Pfam" id="PF04055">
    <property type="entry name" value="Radical_SAM"/>
    <property type="match status" value="1"/>
</dbReference>
<dbReference type="PANTHER" id="PTHR43020">
    <property type="entry name" value="CDK5 REGULATORY SUBUNIT-ASSOCIATED PROTEIN 1"/>
    <property type="match status" value="1"/>
</dbReference>
<feature type="domain" description="MTTase N-terminal" evidence="15">
    <location>
        <begin position="3"/>
        <end position="115"/>
    </location>
</feature>
<dbReference type="InterPro" id="IPR023404">
    <property type="entry name" value="rSAM_horseshoe"/>
</dbReference>
<comment type="function">
    <text evidence="2 10 12">Catalyzes the transfer of a dimethylallyl group onto the adenine at position 37 in tRNAs that read codons beginning with uridine, leading to the formation of N6-(dimethylallyl)adenosine (i(6)A).</text>
</comment>
<dbReference type="InterPro" id="IPR005839">
    <property type="entry name" value="Methylthiotransferase"/>
</dbReference>